<organism evidence="2 3">
    <name type="scientific">Epichloe bromicola</name>
    <dbReference type="NCBI Taxonomy" id="79588"/>
    <lineage>
        <taxon>Eukaryota</taxon>
        <taxon>Fungi</taxon>
        <taxon>Dikarya</taxon>
        <taxon>Ascomycota</taxon>
        <taxon>Pezizomycotina</taxon>
        <taxon>Sordariomycetes</taxon>
        <taxon>Hypocreomycetidae</taxon>
        <taxon>Hypocreales</taxon>
        <taxon>Clavicipitaceae</taxon>
        <taxon>Epichloe</taxon>
    </lineage>
</organism>
<accession>A0ABQ0CHG9</accession>
<evidence type="ECO:0000313" key="2">
    <source>
        <dbReference type="EMBL" id="GAB0132886.1"/>
    </source>
</evidence>
<evidence type="ECO:0000313" key="3">
    <source>
        <dbReference type="Proteomes" id="UP001562357"/>
    </source>
</evidence>
<dbReference type="InterPro" id="IPR011009">
    <property type="entry name" value="Kinase-like_dom_sf"/>
</dbReference>
<evidence type="ECO:0000256" key="1">
    <source>
        <dbReference type="SAM" id="MobiDB-lite"/>
    </source>
</evidence>
<reference evidence="3" key="1">
    <citation type="submission" date="2024-06" db="EMBL/GenBank/DDBJ databases">
        <title>Draft Genome Sequences of Epichloe bromicola Strains Isolated from Elymus ciliaris.</title>
        <authorList>
            <consortium name="Epichloe bromicola genome sequencing consortium"/>
            <person name="Miura A."/>
            <person name="Imano S."/>
            <person name="Ashida A."/>
            <person name="Sato I."/>
            <person name="Chiba S."/>
            <person name="Tanaka A."/>
            <person name="Camagna M."/>
            <person name="Takemoto D."/>
        </authorList>
    </citation>
    <scope>NUCLEOTIDE SEQUENCE [LARGE SCALE GENOMIC DNA]</scope>
    <source>
        <strain evidence="3">DP</strain>
    </source>
</reference>
<dbReference type="Proteomes" id="UP001562357">
    <property type="component" value="Unassembled WGS sequence"/>
</dbReference>
<evidence type="ECO:0008006" key="4">
    <source>
        <dbReference type="Google" id="ProtNLM"/>
    </source>
</evidence>
<proteinExistence type="predicted"/>
<gene>
    <name evidence="2" type="primary">g1307</name>
    <name evidence="2" type="ORF">EsDP_00001307</name>
</gene>
<dbReference type="SUPFAM" id="SSF56112">
    <property type="entry name" value="Protein kinase-like (PK-like)"/>
    <property type="match status" value="1"/>
</dbReference>
<sequence length="89" mass="9870">MEYMAGARSADSNDLPACQEILAKLHSLGIKHGDINKYNFLVREGKATLVDFETAQRCSDKKELEAEYEDLEHSLGDTSTRGRAGHVSE</sequence>
<keyword evidence="3" id="KW-1185">Reference proteome</keyword>
<dbReference type="Gene3D" id="1.10.510.10">
    <property type="entry name" value="Transferase(Phosphotransferase) domain 1"/>
    <property type="match status" value="1"/>
</dbReference>
<comment type="caution">
    <text evidence="2">The sequence shown here is derived from an EMBL/GenBank/DDBJ whole genome shotgun (WGS) entry which is preliminary data.</text>
</comment>
<dbReference type="Pfam" id="PF06293">
    <property type="entry name" value="Kdo"/>
    <property type="match status" value="1"/>
</dbReference>
<name>A0ABQ0CHG9_9HYPO</name>
<dbReference type="EMBL" id="BAAFGZ010000028">
    <property type="protein sequence ID" value="GAB0132886.1"/>
    <property type="molecule type" value="Genomic_DNA"/>
</dbReference>
<protein>
    <recommendedName>
        <fullName evidence="4">Protein kinase domain-containing protein</fullName>
    </recommendedName>
</protein>
<feature type="region of interest" description="Disordered" evidence="1">
    <location>
        <begin position="70"/>
        <end position="89"/>
    </location>
</feature>